<dbReference type="HOGENOM" id="CLU_2183633_0_0_1"/>
<evidence type="ECO:0000313" key="2">
    <source>
        <dbReference type="Proteomes" id="UP000054266"/>
    </source>
</evidence>
<organism evidence="1 2">
    <name type="scientific">Phialophora macrospora</name>
    <dbReference type="NCBI Taxonomy" id="1851006"/>
    <lineage>
        <taxon>Eukaryota</taxon>
        <taxon>Fungi</taxon>
        <taxon>Dikarya</taxon>
        <taxon>Ascomycota</taxon>
        <taxon>Pezizomycotina</taxon>
        <taxon>Eurotiomycetes</taxon>
        <taxon>Chaetothyriomycetidae</taxon>
        <taxon>Chaetothyriales</taxon>
        <taxon>Herpotrichiellaceae</taxon>
        <taxon>Phialophora</taxon>
    </lineage>
</organism>
<dbReference type="Proteomes" id="UP000054266">
    <property type="component" value="Unassembled WGS sequence"/>
</dbReference>
<keyword evidence="2" id="KW-1185">Reference proteome</keyword>
<evidence type="ECO:0000313" key="1">
    <source>
        <dbReference type="EMBL" id="KIW63504.1"/>
    </source>
</evidence>
<dbReference type="AlphaFoldDB" id="A0A0D2FTZ3"/>
<protein>
    <submittedName>
        <fullName evidence="1">Uncharacterized protein</fullName>
    </submittedName>
</protein>
<dbReference type="EMBL" id="KN846962">
    <property type="protein sequence ID" value="KIW63504.1"/>
    <property type="molecule type" value="Genomic_DNA"/>
</dbReference>
<name>A0A0D2FTZ3_9EURO</name>
<reference evidence="1 2" key="1">
    <citation type="submission" date="2015-01" db="EMBL/GenBank/DDBJ databases">
        <title>The Genome Sequence of Capronia semiimmersa CBS27337.</title>
        <authorList>
            <consortium name="The Broad Institute Genomics Platform"/>
            <person name="Cuomo C."/>
            <person name="de Hoog S."/>
            <person name="Gorbushina A."/>
            <person name="Stielow B."/>
            <person name="Teixiera M."/>
            <person name="Abouelleil A."/>
            <person name="Chapman S.B."/>
            <person name="Priest M."/>
            <person name="Young S.K."/>
            <person name="Wortman J."/>
            <person name="Nusbaum C."/>
            <person name="Birren B."/>
        </authorList>
    </citation>
    <scope>NUCLEOTIDE SEQUENCE [LARGE SCALE GENOMIC DNA]</scope>
    <source>
        <strain evidence="1 2">CBS 27337</strain>
    </source>
</reference>
<sequence length="109" mass="11827">MEQTRANMTGLSKTMAVLQNVLDLSRSLELVTRTSDAKCGINLFSSPTETIIAALGRSCGLRCGCHCLLVTGDRRGHGSRSLLVHMSGRYLAKHRTSTVSHSLLLRSGR</sequence>
<proteinExistence type="predicted"/>
<accession>A0A0D2FTZ3</accession>
<gene>
    <name evidence="1" type="ORF">PV04_10341</name>
</gene>